<dbReference type="InterPro" id="IPR000653">
    <property type="entry name" value="DegT/StrS_aminotransferase"/>
</dbReference>
<keyword evidence="2" id="KW-0808">Transferase</keyword>
<dbReference type="PIRSF" id="PIRSF000390">
    <property type="entry name" value="PLP_StrS"/>
    <property type="match status" value="1"/>
</dbReference>
<evidence type="ECO:0000313" key="3">
    <source>
        <dbReference type="Proteomes" id="UP001596481"/>
    </source>
</evidence>
<dbReference type="Gene3D" id="3.90.1150.10">
    <property type="entry name" value="Aspartate Aminotransferase, domain 1"/>
    <property type="match status" value="1"/>
</dbReference>
<organism evidence="2 3">
    <name type="scientific">Haloferax namakaokahaiae</name>
    <dbReference type="NCBI Taxonomy" id="1748331"/>
    <lineage>
        <taxon>Archaea</taxon>
        <taxon>Methanobacteriati</taxon>
        <taxon>Methanobacteriota</taxon>
        <taxon>Stenosarchaea group</taxon>
        <taxon>Halobacteria</taxon>
        <taxon>Halobacteriales</taxon>
        <taxon>Haloferacaceae</taxon>
        <taxon>Haloferax</taxon>
    </lineage>
</organism>
<keyword evidence="2" id="KW-0032">Aminotransferase</keyword>
<dbReference type="GO" id="GO:0008483">
    <property type="term" value="F:transaminase activity"/>
    <property type="evidence" value="ECO:0007669"/>
    <property type="project" value="UniProtKB-KW"/>
</dbReference>
<dbReference type="Gene3D" id="3.40.640.10">
    <property type="entry name" value="Type I PLP-dependent aspartate aminotransferase-like (Major domain)"/>
    <property type="match status" value="1"/>
</dbReference>
<dbReference type="InterPro" id="IPR015422">
    <property type="entry name" value="PyrdxlP-dep_Trfase_small"/>
</dbReference>
<dbReference type="InterPro" id="IPR015424">
    <property type="entry name" value="PyrdxlP-dep_Trfase"/>
</dbReference>
<protein>
    <submittedName>
        <fullName evidence="2">DegT/DnrJ/EryC1/StrS family aminotransferase</fullName>
    </submittedName>
</protein>
<dbReference type="SUPFAM" id="SSF53383">
    <property type="entry name" value="PLP-dependent transferases"/>
    <property type="match status" value="1"/>
</dbReference>
<proteinExistence type="inferred from homology"/>
<comment type="similarity">
    <text evidence="1">Belongs to the DegT/DnrJ/EryC1 family.</text>
</comment>
<keyword evidence="1" id="KW-0663">Pyridoxal phosphate</keyword>
<dbReference type="RefSeq" id="WP_390222915.1">
    <property type="nucleotide sequence ID" value="NZ_JBHTAA010000005.1"/>
</dbReference>
<dbReference type="PANTHER" id="PTHR30244">
    <property type="entry name" value="TRANSAMINASE"/>
    <property type="match status" value="1"/>
</dbReference>
<accession>A0ABD5ZEJ5</accession>
<dbReference type="EMBL" id="JBHTAA010000005">
    <property type="protein sequence ID" value="MFC7203576.1"/>
    <property type="molecule type" value="Genomic_DNA"/>
</dbReference>
<dbReference type="PANTHER" id="PTHR30244:SF34">
    <property type="entry name" value="DTDP-4-AMINO-4,6-DIDEOXYGALACTOSE TRANSAMINASE"/>
    <property type="match status" value="1"/>
</dbReference>
<reference evidence="2 3" key="1">
    <citation type="journal article" date="2019" name="Int. J. Syst. Evol. Microbiol.">
        <title>The Global Catalogue of Microorganisms (GCM) 10K type strain sequencing project: providing services to taxonomists for standard genome sequencing and annotation.</title>
        <authorList>
            <consortium name="The Broad Institute Genomics Platform"/>
            <consortium name="The Broad Institute Genome Sequencing Center for Infectious Disease"/>
            <person name="Wu L."/>
            <person name="Ma J."/>
        </authorList>
    </citation>
    <scope>NUCLEOTIDE SEQUENCE [LARGE SCALE GENOMIC DNA]</scope>
    <source>
        <strain evidence="2 3">DSM 29988</strain>
    </source>
</reference>
<keyword evidence="3" id="KW-1185">Reference proteome</keyword>
<sequence>MSDSIPLFEIPWDESDISNVVSSVSRGSYWAKGPYVDSFEDGLEAYFGIKHALTVNSGTTALECALRACDIGEGDEVLVPSFTFIATANVVRLVGATPVFVDIEPETYGLDPDSVRESITDATAAIIPVHVYGAPCRIHELAEIADEHDLYLIEDAAEAFGARADGELVGTIGDISALSFCQNKILPTGEGGAVITDDDELAGSVAAFRSHGRTSSNYFDSVDSGQYERVGSNYRMSDMVAALGCAQLEKVDTLIDGRRETAEQYIEAFDSIGGITPHTGRSSDTHVYQLFTIQFNDKDARKSVISELTERNIACKIYWDPPVHRTNTFSSIAPSDGRLATTESLSDVVLSLPMSPNLSSSAVGRVIEGVSTRL</sequence>
<evidence type="ECO:0000256" key="1">
    <source>
        <dbReference type="RuleBase" id="RU004508"/>
    </source>
</evidence>
<name>A0ABD5ZEJ5_9EURY</name>
<dbReference type="Pfam" id="PF01041">
    <property type="entry name" value="DegT_DnrJ_EryC1"/>
    <property type="match status" value="1"/>
</dbReference>
<dbReference type="InterPro" id="IPR015421">
    <property type="entry name" value="PyrdxlP-dep_Trfase_major"/>
</dbReference>
<dbReference type="CDD" id="cd00616">
    <property type="entry name" value="AHBA_syn"/>
    <property type="match status" value="1"/>
</dbReference>
<dbReference type="Proteomes" id="UP001596481">
    <property type="component" value="Unassembled WGS sequence"/>
</dbReference>
<dbReference type="AlphaFoldDB" id="A0ABD5ZEJ5"/>
<comment type="caution">
    <text evidence="2">The sequence shown here is derived from an EMBL/GenBank/DDBJ whole genome shotgun (WGS) entry which is preliminary data.</text>
</comment>
<gene>
    <name evidence="2" type="ORF">ACFQJC_08625</name>
</gene>
<evidence type="ECO:0000313" key="2">
    <source>
        <dbReference type="EMBL" id="MFC7203576.1"/>
    </source>
</evidence>